<reference evidence="2 3" key="2">
    <citation type="submission" date="2020-09" db="EMBL/GenBank/DDBJ databases">
        <authorList>
            <person name="Kittiwongwattana C."/>
        </authorList>
    </citation>
    <scope>NUCLEOTIDE SEQUENCE [LARGE SCALE GENOMIC DNA]</scope>
    <source>
        <strain evidence="2 3">1303</strain>
    </source>
</reference>
<keyword evidence="1" id="KW-0732">Signal</keyword>
<organism evidence="2 3">
    <name type="scientific">Chitinophaga oryzae</name>
    <dbReference type="NCBI Taxonomy" id="2725414"/>
    <lineage>
        <taxon>Bacteria</taxon>
        <taxon>Pseudomonadati</taxon>
        <taxon>Bacteroidota</taxon>
        <taxon>Chitinophagia</taxon>
        <taxon>Chitinophagales</taxon>
        <taxon>Chitinophagaceae</taxon>
        <taxon>Chitinophaga</taxon>
    </lineage>
</organism>
<dbReference type="RefSeq" id="WP_168861000.1">
    <property type="nucleotide sequence ID" value="NZ_CP051204.2"/>
</dbReference>
<dbReference type="EMBL" id="CP051204">
    <property type="protein sequence ID" value="QJB39112.1"/>
    <property type="molecule type" value="Genomic_DNA"/>
</dbReference>
<feature type="signal peptide" evidence="1">
    <location>
        <begin position="1"/>
        <end position="20"/>
    </location>
</feature>
<sequence>MRYALILALLTGLCHSSVQAQDTAQTNARTAPADTVATKKTTFTLGALYASNASYYGQTAATALPYLAASGVVQFPFGLYFSGTAYRLLQDSANTVSATSATVGFNIPIGKKLTATLAYSHTFYPASSQFLQAANPDNASAELKYAYWLTSGIQADYAFGKTQDLFLTFNTGKQITLGSIARNKDLITLTPAIDIVAGTQRFYRSYVEEKYLQLSKLGLPLPLLPGIPAGRQTVTEEASSFDLLSYNLKVPLAYNRAHYMVEVEYQLSLLSDKALSGAGETRSFLNCSFYYQF</sequence>
<dbReference type="Proteomes" id="UP000503144">
    <property type="component" value="Chromosome"/>
</dbReference>
<proteinExistence type="predicted"/>
<accession>A0ABX6LH07</accession>
<reference evidence="3" key="1">
    <citation type="submission" date="2020-04" db="EMBL/GenBank/DDBJ databases">
        <authorList>
            <person name="Kittiwongwattana C."/>
        </authorList>
    </citation>
    <scope>NUCLEOTIDE SEQUENCE [LARGE SCALE GENOMIC DNA]</scope>
    <source>
        <strain evidence="3">1303</strain>
    </source>
</reference>
<evidence type="ECO:0000256" key="1">
    <source>
        <dbReference type="SAM" id="SignalP"/>
    </source>
</evidence>
<keyword evidence="3" id="KW-1185">Reference proteome</keyword>
<evidence type="ECO:0000313" key="2">
    <source>
        <dbReference type="EMBL" id="QJB39112.1"/>
    </source>
</evidence>
<evidence type="ECO:0000313" key="3">
    <source>
        <dbReference type="Proteomes" id="UP000503144"/>
    </source>
</evidence>
<feature type="chain" id="PRO_5046562516" evidence="1">
    <location>
        <begin position="21"/>
        <end position="293"/>
    </location>
</feature>
<name>A0ABX6LH07_9BACT</name>
<gene>
    <name evidence="2" type="ORF">HF324_15075</name>
</gene>
<protein>
    <submittedName>
        <fullName evidence="2">Uncharacterized protein</fullName>
    </submittedName>
</protein>